<gene>
    <name evidence="4" type="ORF">BCR34DRAFT_587394</name>
</gene>
<feature type="region of interest" description="Disordered" evidence="2">
    <location>
        <begin position="63"/>
        <end position="153"/>
    </location>
</feature>
<dbReference type="CDD" id="cd22191">
    <property type="entry name" value="DPBB_RlpA_EXP_N-like"/>
    <property type="match status" value="1"/>
</dbReference>
<protein>
    <recommendedName>
        <fullName evidence="6">RlpA-like double-psi beta-barrel-protein domain-containing protein-containing protein</fullName>
    </recommendedName>
</protein>
<dbReference type="PANTHER" id="PTHR31836">
    <property type="match status" value="1"/>
</dbReference>
<dbReference type="AlphaFoldDB" id="A0A1Y1ZPU1"/>
<evidence type="ECO:0000256" key="3">
    <source>
        <dbReference type="SAM" id="SignalP"/>
    </source>
</evidence>
<evidence type="ECO:0000256" key="2">
    <source>
        <dbReference type="SAM" id="MobiDB-lite"/>
    </source>
</evidence>
<dbReference type="EMBL" id="MCFA01000053">
    <property type="protein sequence ID" value="ORY12263.1"/>
    <property type="molecule type" value="Genomic_DNA"/>
</dbReference>
<evidence type="ECO:0000313" key="5">
    <source>
        <dbReference type="Proteomes" id="UP000193144"/>
    </source>
</evidence>
<dbReference type="SUPFAM" id="SSF50685">
    <property type="entry name" value="Barwin-like endoglucanases"/>
    <property type="match status" value="1"/>
</dbReference>
<name>A0A1Y1ZPU1_9PLEO</name>
<organism evidence="4 5">
    <name type="scientific">Clohesyomyces aquaticus</name>
    <dbReference type="NCBI Taxonomy" id="1231657"/>
    <lineage>
        <taxon>Eukaryota</taxon>
        <taxon>Fungi</taxon>
        <taxon>Dikarya</taxon>
        <taxon>Ascomycota</taxon>
        <taxon>Pezizomycotina</taxon>
        <taxon>Dothideomycetes</taxon>
        <taxon>Pleosporomycetidae</taxon>
        <taxon>Pleosporales</taxon>
        <taxon>Lindgomycetaceae</taxon>
        <taxon>Clohesyomyces</taxon>
    </lineage>
</organism>
<dbReference type="Gene3D" id="2.40.40.10">
    <property type="entry name" value="RlpA-like domain"/>
    <property type="match status" value="1"/>
</dbReference>
<feature type="compositionally biased region" description="Low complexity" evidence="2">
    <location>
        <begin position="134"/>
        <end position="148"/>
    </location>
</feature>
<feature type="chain" id="PRO_5012756476" description="RlpA-like double-psi beta-barrel-protein domain-containing protein-containing protein" evidence="3">
    <location>
        <begin position="19"/>
        <end position="268"/>
    </location>
</feature>
<feature type="compositionally biased region" description="Pro residues" evidence="2">
    <location>
        <begin position="86"/>
        <end position="133"/>
    </location>
</feature>
<dbReference type="OrthoDB" id="406505at2759"/>
<evidence type="ECO:0008006" key="6">
    <source>
        <dbReference type="Google" id="ProtNLM"/>
    </source>
</evidence>
<comment type="caution">
    <text evidence="4">The sequence shown here is derived from an EMBL/GenBank/DDBJ whole genome shotgun (WGS) entry which is preliminary data.</text>
</comment>
<dbReference type="InterPro" id="IPR051477">
    <property type="entry name" value="Expansin_CellWall"/>
</dbReference>
<dbReference type="STRING" id="1231657.A0A1Y1ZPU1"/>
<accession>A0A1Y1ZPU1</accession>
<dbReference type="InterPro" id="IPR036908">
    <property type="entry name" value="RlpA-like_sf"/>
</dbReference>
<reference evidence="4 5" key="1">
    <citation type="submission" date="2016-07" db="EMBL/GenBank/DDBJ databases">
        <title>Pervasive Adenine N6-methylation of Active Genes in Fungi.</title>
        <authorList>
            <consortium name="DOE Joint Genome Institute"/>
            <person name="Mondo S.J."/>
            <person name="Dannebaum R.O."/>
            <person name="Kuo R.C."/>
            <person name="Labutti K."/>
            <person name="Haridas S."/>
            <person name="Kuo A."/>
            <person name="Salamov A."/>
            <person name="Ahrendt S.R."/>
            <person name="Lipzen A."/>
            <person name="Sullivan W."/>
            <person name="Andreopoulos W.B."/>
            <person name="Clum A."/>
            <person name="Lindquist E."/>
            <person name="Daum C."/>
            <person name="Ramamoorthy G.K."/>
            <person name="Gryganskyi A."/>
            <person name="Culley D."/>
            <person name="Magnuson J.K."/>
            <person name="James T.Y."/>
            <person name="O'Malley M.A."/>
            <person name="Stajich J.E."/>
            <person name="Spatafora J.W."/>
            <person name="Visel A."/>
            <person name="Grigoriev I.V."/>
        </authorList>
    </citation>
    <scope>NUCLEOTIDE SEQUENCE [LARGE SCALE GENOMIC DNA]</scope>
    <source>
        <strain evidence="4 5">CBS 115471</strain>
    </source>
</reference>
<sequence>MKTSNVLVSALFGSLVAAAPLAKRDYVTKTQLVVETIVVYTTVWDNAPVAHATSAPGLFYEKPSSKAAQHTPAYTPPAAPSSKVAPRPPPSSVAPVPTPAYTPPPRSQAPPAPPSSAAPVPVPSPVYSPPPAPVSSAAPATSSAAPNGNYGGGANKRHGDITIYDNFGTEGACGEKLTDDMPIVALAKSAWGESTHDIMTGKSTNPWCGKSITIQYTHPSGETKTTQAKIMDLCPGCTGAYDIDLSHASWAALGLTEITRLQADWWLN</sequence>
<keyword evidence="5" id="KW-1185">Reference proteome</keyword>
<evidence type="ECO:0000256" key="1">
    <source>
        <dbReference type="ARBA" id="ARBA00022729"/>
    </source>
</evidence>
<proteinExistence type="predicted"/>
<dbReference type="PANTHER" id="PTHR31836:SF28">
    <property type="entry name" value="SRCR DOMAIN-CONTAINING PROTEIN-RELATED"/>
    <property type="match status" value="1"/>
</dbReference>
<feature type="signal peptide" evidence="3">
    <location>
        <begin position="1"/>
        <end position="18"/>
    </location>
</feature>
<keyword evidence="1 3" id="KW-0732">Signal</keyword>
<dbReference type="Proteomes" id="UP000193144">
    <property type="component" value="Unassembled WGS sequence"/>
</dbReference>
<evidence type="ECO:0000313" key="4">
    <source>
        <dbReference type="EMBL" id="ORY12263.1"/>
    </source>
</evidence>